<dbReference type="Proteomes" id="UP000823775">
    <property type="component" value="Unassembled WGS sequence"/>
</dbReference>
<keyword evidence="2" id="KW-1185">Reference proteome</keyword>
<evidence type="ECO:0000313" key="1">
    <source>
        <dbReference type="EMBL" id="MCE3050998.1"/>
    </source>
</evidence>
<comment type="caution">
    <text evidence="1">The sequence shown here is derived from an EMBL/GenBank/DDBJ whole genome shotgun (WGS) entry which is preliminary data.</text>
</comment>
<proteinExistence type="predicted"/>
<gene>
    <name evidence="1" type="ORF">HAX54_048672</name>
</gene>
<dbReference type="EMBL" id="JACEIK010008079">
    <property type="protein sequence ID" value="MCE3050998.1"/>
    <property type="molecule type" value="Genomic_DNA"/>
</dbReference>
<name>A0ABS8WJJ7_DATST</name>
<reference evidence="1 2" key="1">
    <citation type="journal article" date="2021" name="BMC Genomics">
        <title>Datura genome reveals duplications of psychoactive alkaloid biosynthetic genes and high mutation rate following tissue culture.</title>
        <authorList>
            <person name="Rajewski A."/>
            <person name="Carter-House D."/>
            <person name="Stajich J."/>
            <person name="Litt A."/>
        </authorList>
    </citation>
    <scope>NUCLEOTIDE SEQUENCE [LARGE SCALE GENOMIC DNA]</scope>
    <source>
        <strain evidence="1">AR-01</strain>
    </source>
</reference>
<organism evidence="1 2">
    <name type="scientific">Datura stramonium</name>
    <name type="common">Jimsonweed</name>
    <name type="synonym">Common thornapple</name>
    <dbReference type="NCBI Taxonomy" id="4076"/>
    <lineage>
        <taxon>Eukaryota</taxon>
        <taxon>Viridiplantae</taxon>
        <taxon>Streptophyta</taxon>
        <taxon>Embryophyta</taxon>
        <taxon>Tracheophyta</taxon>
        <taxon>Spermatophyta</taxon>
        <taxon>Magnoliopsida</taxon>
        <taxon>eudicotyledons</taxon>
        <taxon>Gunneridae</taxon>
        <taxon>Pentapetalae</taxon>
        <taxon>asterids</taxon>
        <taxon>lamiids</taxon>
        <taxon>Solanales</taxon>
        <taxon>Solanaceae</taxon>
        <taxon>Solanoideae</taxon>
        <taxon>Datureae</taxon>
        <taxon>Datura</taxon>
    </lineage>
</organism>
<feature type="non-terminal residue" evidence="1">
    <location>
        <position position="74"/>
    </location>
</feature>
<accession>A0ABS8WJJ7</accession>
<sequence>MFGIDLERMTFDDSPIGSGHCFDPVLYQRFVDLYRRLTALSLVYYWYAQSSTVHQKVRGTPRIPPAPRRCFTDV</sequence>
<protein>
    <submittedName>
        <fullName evidence="1">Uncharacterized protein</fullName>
    </submittedName>
</protein>
<evidence type="ECO:0000313" key="2">
    <source>
        <dbReference type="Proteomes" id="UP000823775"/>
    </source>
</evidence>